<protein>
    <submittedName>
        <fullName evidence="1">Uncharacterized protein</fullName>
    </submittedName>
</protein>
<dbReference type="Proteomes" id="UP001331691">
    <property type="component" value="Unassembled WGS sequence"/>
</dbReference>
<sequence>MIRSLFTGHPSTYTALAKEVVFLHGESAVTCLPTILSRAGMSVTKRELGQVSDQVVKMLSRVKKNLNCDSIEWSEAKAAERIKPQG</sequence>
<organism evidence="1 2">
    <name type="scientific">Kluyvera ascorbata</name>
    <dbReference type="NCBI Taxonomy" id="51288"/>
    <lineage>
        <taxon>Bacteria</taxon>
        <taxon>Pseudomonadati</taxon>
        <taxon>Pseudomonadota</taxon>
        <taxon>Gammaproteobacteria</taxon>
        <taxon>Enterobacterales</taxon>
        <taxon>Enterobacteriaceae</taxon>
        <taxon>Kluyvera</taxon>
    </lineage>
</organism>
<dbReference type="AlphaFoldDB" id="A0AB35XH85"/>
<gene>
    <name evidence="1" type="ORF">V4836_26040</name>
</gene>
<dbReference type="EMBL" id="JAZKKV010000004">
    <property type="protein sequence ID" value="MEE9657517.1"/>
    <property type="molecule type" value="Genomic_DNA"/>
</dbReference>
<proteinExistence type="predicted"/>
<comment type="caution">
    <text evidence="1">The sequence shown here is derived from an EMBL/GenBank/DDBJ whole genome shotgun (WGS) entry which is preliminary data.</text>
</comment>
<evidence type="ECO:0000313" key="1">
    <source>
        <dbReference type="EMBL" id="MEE9657517.1"/>
    </source>
</evidence>
<reference evidence="1 2" key="1">
    <citation type="submission" date="2023-10" db="EMBL/GenBank/DDBJ databases">
        <title>Wastewater isolates of ESBL- and carbapenemase-producing Gram-negative bacteria from New Zealand.</title>
        <authorList>
            <person name="Straub C."/>
            <person name="Weaver L."/>
            <person name="Cornelius A."/>
            <person name="Mcgill E."/>
            <person name="Dyet K."/>
            <person name="White L."/>
            <person name="Pattis I."/>
        </authorList>
    </citation>
    <scope>NUCLEOTIDE SEQUENCE [LARGE SCALE GENOMIC DNA]</scope>
    <source>
        <strain evidence="1 2">ESBL09</strain>
    </source>
</reference>
<accession>A0AB35XH85</accession>
<keyword evidence="2" id="KW-1185">Reference proteome</keyword>
<name>A0AB35XH85_9ENTR</name>
<dbReference type="RefSeq" id="WP_063160637.1">
    <property type="nucleotide sequence ID" value="NZ_JAZKKV010000004.1"/>
</dbReference>
<evidence type="ECO:0000313" key="2">
    <source>
        <dbReference type="Proteomes" id="UP001331691"/>
    </source>
</evidence>